<comment type="caution">
    <text evidence="1">The sequence shown here is derived from an EMBL/GenBank/DDBJ whole genome shotgun (WGS) entry which is preliminary data.</text>
</comment>
<dbReference type="Proteomes" id="UP001362999">
    <property type="component" value="Unassembled WGS sequence"/>
</dbReference>
<name>A0AAW0BIY3_9AGAR</name>
<keyword evidence="3" id="KW-1185">Reference proteome</keyword>
<dbReference type="EMBL" id="JAWWNJ010000033">
    <property type="protein sequence ID" value="KAK7025838.1"/>
    <property type="molecule type" value="Genomic_DNA"/>
</dbReference>
<organism evidence="1 3">
    <name type="scientific">Favolaschia claudopus</name>
    <dbReference type="NCBI Taxonomy" id="2862362"/>
    <lineage>
        <taxon>Eukaryota</taxon>
        <taxon>Fungi</taxon>
        <taxon>Dikarya</taxon>
        <taxon>Basidiomycota</taxon>
        <taxon>Agaricomycotina</taxon>
        <taxon>Agaricomycetes</taxon>
        <taxon>Agaricomycetidae</taxon>
        <taxon>Agaricales</taxon>
        <taxon>Marasmiineae</taxon>
        <taxon>Mycenaceae</taxon>
        <taxon>Favolaschia</taxon>
    </lineage>
</organism>
<gene>
    <name evidence="1" type="ORF">R3P38DRAFT_2778623</name>
    <name evidence="2" type="ORF">R3P38DRAFT_2778624</name>
</gene>
<proteinExistence type="predicted"/>
<sequence>MPGSDTPQGSRSQRGKNNLEPEMIPTKFTFYMSDTKISVSPFSCFQGSSEAKTFSSDNFTGARRKSTTMFELERTSSTQCLSPALWLYALDNLPNAFNWLSGFTAMLLRGTEFENHILCPSTLKALKPE</sequence>
<accession>A0AAW0BIY3</accession>
<reference evidence="1 3" key="1">
    <citation type="journal article" date="2024" name="J Genomics">
        <title>Draft genome sequencing and assembly of Favolaschia claudopus CIRM-BRFM 2984 isolated from oak limbs.</title>
        <authorList>
            <person name="Navarro D."/>
            <person name="Drula E."/>
            <person name="Chaduli D."/>
            <person name="Cazenave R."/>
            <person name="Ahrendt S."/>
            <person name="Wang J."/>
            <person name="Lipzen A."/>
            <person name="Daum C."/>
            <person name="Barry K."/>
            <person name="Grigoriev I.V."/>
            <person name="Favel A."/>
            <person name="Rosso M.N."/>
            <person name="Martin F."/>
        </authorList>
    </citation>
    <scope>NUCLEOTIDE SEQUENCE [LARGE SCALE GENOMIC DNA]</scope>
    <source>
        <strain evidence="1 3">CIRM-BRFM 2984</strain>
    </source>
</reference>
<evidence type="ECO:0000313" key="3">
    <source>
        <dbReference type="Proteomes" id="UP001362999"/>
    </source>
</evidence>
<evidence type="ECO:0000313" key="1">
    <source>
        <dbReference type="EMBL" id="KAK7025837.1"/>
    </source>
</evidence>
<dbReference type="AlphaFoldDB" id="A0AAW0BIY3"/>
<dbReference type="EMBL" id="JAWWNJ010000033">
    <property type="protein sequence ID" value="KAK7025837.1"/>
    <property type="molecule type" value="Genomic_DNA"/>
</dbReference>
<evidence type="ECO:0000313" key="2">
    <source>
        <dbReference type="EMBL" id="KAK7025838.1"/>
    </source>
</evidence>
<protein>
    <submittedName>
        <fullName evidence="1">Uncharacterized protein</fullName>
    </submittedName>
</protein>